<feature type="region of interest" description="Disordered" evidence="2">
    <location>
        <begin position="325"/>
        <end position="353"/>
    </location>
</feature>
<dbReference type="AlphaFoldDB" id="A0AAV5QJ43"/>
<evidence type="ECO:0000313" key="4">
    <source>
        <dbReference type="Proteomes" id="UP001360560"/>
    </source>
</evidence>
<name>A0AAV5QJ43_9ASCO</name>
<reference evidence="3 4" key="1">
    <citation type="journal article" date="2023" name="Elife">
        <title>Identification of key yeast species and microbe-microbe interactions impacting larval growth of Drosophila in the wild.</title>
        <authorList>
            <person name="Mure A."/>
            <person name="Sugiura Y."/>
            <person name="Maeda R."/>
            <person name="Honda K."/>
            <person name="Sakurai N."/>
            <person name="Takahashi Y."/>
            <person name="Watada M."/>
            <person name="Katoh T."/>
            <person name="Gotoh A."/>
            <person name="Gotoh Y."/>
            <person name="Taniguchi I."/>
            <person name="Nakamura K."/>
            <person name="Hayashi T."/>
            <person name="Katayama T."/>
            <person name="Uemura T."/>
            <person name="Hattori Y."/>
        </authorList>
    </citation>
    <scope>NUCLEOTIDE SEQUENCE [LARGE SCALE GENOMIC DNA]</scope>
    <source>
        <strain evidence="3 4">SC-9</strain>
    </source>
</reference>
<dbReference type="GeneID" id="90072616"/>
<evidence type="ECO:0000256" key="2">
    <source>
        <dbReference type="SAM" id="MobiDB-lite"/>
    </source>
</evidence>
<accession>A0AAV5QJ43</accession>
<keyword evidence="4" id="KW-1185">Reference proteome</keyword>
<dbReference type="GO" id="GO:0003700">
    <property type="term" value="F:DNA-binding transcription factor activity"/>
    <property type="evidence" value="ECO:0007669"/>
    <property type="project" value="InterPro"/>
</dbReference>
<evidence type="ECO:0000256" key="1">
    <source>
        <dbReference type="SAM" id="Coils"/>
    </source>
</evidence>
<dbReference type="RefSeq" id="XP_064851637.1">
    <property type="nucleotide sequence ID" value="XM_064995565.1"/>
</dbReference>
<evidence type="ECO:0008006" key="5">
    <source>
        <dbReference type="Google" id="ProtNLM"/>
    </source>
</evidence>
<evidence type="ECO:0000313" key="3">
    <source>
        <dbReference type="EMBL" id="GMM34637.1"/>
    </source>
</evidence>
<dbReference type="InterPro" id="IPR046347">
    <property type="entry name" value="bZIP_sf"/>
</dbReference>
<protein>
    <recommendedName>
        <fullName evidence="5">BZIP domain-containing protein</fullName>
    </recommendedName>
</protein>
<feature type="region of interest" description="Disordered" evidence="2">
    <location>
        <begin position="98"/>
        <end position="117"/>
    </location>
</feature>
<feature type="region of interest" description="Disordered" evidence="2">
    <location>
        <begin position="1"/>
        <end position="48"/>
    </location>
</feature>
<organism evidence="3 4">
    <name type="scientific">Saccharomycopsis crataegensis</name>
    <dbReference type="NCBI Taxonomy" id="43959"/>
    <lineage>
        <taxon>Eukaryota</taxon>
        <taxon>Fungi</taxon>
        <taxon>Dikarya</taxon>
        <taxon>Ascomycota</taxon>
        <taxon>Saccharomycotina</taxon>
        <taxon>Saccharomycetes</taxon>
        <taxon>Saccharomycopsidaceae</taxon>
        <taxon>Saccharomycopsis</taxon>
    </lineage>
</organism>
<keyword evidence="1" id="KW-0175">Coiled coil</keyword>
<gene>
    <name evidence="3" type="ORF">DASC09_019620</name>
</gene>
<comment type="caution">
    <text evidence="3">The sequence shown here is derived from an EMBL/GenBank/DDBJ whole genome shotgun (WGS) entry which is preliminary data.</text>
</comment>
<dbReference type="Proteomes" id="UP001360560">
    <property type="component" value="Unassembled WGS sequence"/>
</dbReference>
<dbReference type="EMBL" id="BTFZ01000003">
    <property type="protein sequence ID" value="GMM34637.1"/>
    <property type="molecule type" value="Genomic_DNA"/>
</dbReference>
<dbReference type="SUPFAM" id="SSF57959">
    <property type="entry name" value="Leucine zipper domain"/>
    <property type="match status" value="1"/>
</dbReference>
<sequence>MMDSLKLSTASVLADHKVTKPKPGRKLSQEPAKSKRNEQVRNAQRKYRAKNKQRMEFLELENVRLAQRISYLEEQLKISTSTTTTTAAAAAAAAATATSANKYPSPQTTISAPQSAGSDTAFDYDVSKLSSTDLAAGLPIEMFSYDSSSSVPMDTDNSNVDQLIDELYTIIEKEQVDEPTAGSVASIGQSASNEELKFVFYNKSTPATTTSSVDFSKVDSTSASQTHQFINTANCRSASNNTQIKTEPFDIQNLDEFISGLNPNNQVISHDMKKIFAEFMKDGVSIEEIFCEGNDENSNNMNNNSSIEDFLNSNHEEYYNNYDRKNNFNFDGGNDNEYDNENNNNNNNNNDEQTFNVCGMINSQTCSLTNDDNDSNECDDFDDITVFRKSYSKSQSSKGKRQLTKGKKSIKTEIILRQLLVNYVDVTVKSLFKKTDHSSCHPSPEAINLS</sequence>
<feature type="compositionally biased region" description="Low complexity" evidence="2">
    <location>
        <begin position="341"/>
        <end position="351"/>
    </location>
</feature>
<dbReference type="CDD" id="cd14688">
    <property type="entry name" value="bZIP_YAP"/>
    <property type="match status" value="1"/>
</dbReference>
<feature type="compositionally biased region" description="Polar residues" evidence="2">
    <location>
        <begin position="101"/>
        <end position="117"/>
    </location>
</feature>
<proteinExistence type="predicted"/>
<feature type="compositionally biased region" description="Polar residues" evidence="2">
    <location>
        <begin position="1"/>
        <end position="11"/>
    </location>
</feature>
<feature type="coiled-coil region" evidence="1">
    <location>
        <begin position="48"/>
        <end position="75"/>
    </location>
</feature>